<protein>
    <submittedName>
        <fullName evidence="2">Methylmalonyl Co-A mutase-associated GTPase MeaB</fullName>
        <ecNumber evidence="2">3.6.5.-</ecNumber>
    </submittedName>
</protein>
<dbReference type="SUPFAM" id="SSF52540">
    <property type="entry name" value="P-loop containing nucleoside triphosphate hydrolases"/>
    <property type="match status" value="1"/>
</dbReference>
<dbReference type="Pfam" id="PF03308">
    <property type="entry name" value="MeaB"/>
    <property type="match status" value="1"/>
</dbReference>
<dbReference type="AlphaFoldDB" id="A0AAJ1QWJ8"/>
<dbReference type="GO" id="GO:0005525">
    <property type="term" value="F:GTP binding"/>
    <property type="evidence" value="ECO:0007669"/>
    <property type="project" value="InterPro"/>
</dbReference>
<dbReference type="NCBIfam" id="TIGR00750">
    <property type="entry name" value="lao"/>
    <property type="match status" value="1"/>
</dbReference>
<name>A0AAJ1QWJ8_9FLAO</name>
<evidence type="ECO:0000313" key="3">
    <source>
        <dbReference type="Proteomes" id="UP001228636"/>
    </source>
</evidence>
<reference evidence="2 3" key="1">
    <citation type="journal article" date="2014" name="Int. J. Syst. Evol. Microbiol.">
        <title>Complete genome sequence of Corynebacterium casei LMG S-19264T (=DSM 44701T), isolated from a smear-ripened cheese.</title>
        <authorList>
            <consortium name="US DOE Joint Genome Institute (JGI-PGF)"/>
            <person name="Walter F."/>
            <person name="Albersmeier A."/>
            <person name="Kalinowski J."/>
            <person name="Ruckert C."/>
        </authorList>
    </citation>
    <scope>NUCLEOTIDE SEQUENCE [LARGE SCALE GENOMIC DNA]</scope>
    <source>
        <strain evidence="2 3">CECT 8670</strain>
    </source>
</reference>
<dbReference type="Gene3D" id="1.20.5.170">
    <property type="match status" value="1"/>
</dbReference>
<gene>
    <name evidence="2" type="primary">meaB</name>
    <name evidence="2" type="ORF">QWY81_08310</name>
</gene>
<dbReference type="NCBIfam" id="NF006958">
    <property type="entry name" value="PRK09435.1"/>
    <property type="match status" value="1"/>
</dbReference>
<dbReference type="PANTHER" id="PTHR23408:SF3">
    <property type="entry name" value="METHYLMALONIC ACIDURIA TYPE A PROTEIN, MITOCHONDRIAL"/>
    <property type="match status" value="1"/>
</dbReference>
<evidence type="ECO:0000313" key="2">
    <source>
        <dbReference type="EMBL" id="MDN3619450.1"/>
    </source>
</evidence>
<organism evidence="2 3">
    <name type="scientific">Polaribacter sejongensis</name>
    <dbReference type="NCBI Taxonomy" id="985043"/>
    <lineage>
        <taxon>Bacteria</taxon>
        <taxon>Pseudomonadati</taxon>
        <taxon>Bacteroidota</taxon>
        <taxon>Flavobacteriia</taxon>
        <taxon>Flavobacteriales</taxon>
        <taxon>Flavobacteriaceae</taxon>
    </lineage>
</organism>
<evidence type="ECO:0000256" key="1">
    <source>
        <dbReference type="ARBA" id="ARBA00009625"/>
    </source>
</evidence>
<dbReference type="RefSeq" id="WP_261973188.1">
    <property type="nucleotide sequence ID" value="NZ_CP103460.1"/>
</dbReference>
<dbReference type="EMBL" id="JAUFQH010000006">
    <property type="protein sequence ID" value="MDN3619450.1"/>
    <property type="molecule type" value="Genomic_DNA"/>
</dbReference>
<comment type="similarity">
    <text evidence="1">Belongs to the SIMIBI class G3E GTPase family. ArgK/MeaB subfamily.</text>
</comment>
<dbReference type="GO" id="GO:0003924">
    <property type="term" value="F:GTPase activity"/>
    <property type="evidence" value="ECO:0007669"/>
    <property type="project" value="InterPro"/>
</dbReference>
<dbReference type="CDD" id="cd03114">
    <property type="entry name" value="MMAA-like"/>
    <property type="match status" value="1"/>
</dbReference>
<dbReference type="EC" id="3.6.5.-" evidence="2"/>
<accession>A0AAJ1QWJ8</accession>
<sequence length="337" mass="37123">MKNYKPKKRLPAQAYIDGVLKGDRVILSRAITIIESNLESDKSLAKEIVQEILPSSGKSIRIGITGVPGVGKSTFIEVFGLHLVKLGHRVAILSIDPSSQRSRGSILGDKTRMDELSVLQEAYIRPSASGDTLGGVSNKTGETMLLCEAAGYDVILIETVGVGQSETAVHGMTDFFLLLMLAGAGDELQGIKKGIMEMADMVVINKADGDNITMSKLAKRQYQNALHIFPASESGWTPVASTASAIKNIGIDKVWDEILNFKKLVDENGFFLKNRNHQQIKWMYNNINEELKHLFYGSKNIKRELSELEKDIVTAKISPVKAAQQIIDEFKNSFKLN</sequence>
<proteinExistence type="inferred from homology"/>
<dbReference type="Proteomes" id="UP001228636">
    <property type="component" value="Unassembled WGS sequence"/>
</dbReference>
<keyword evidence="2" id="KW-0378">Hydrolase</keyword>
<dbReference type="Gene3D" id="1.10.287.130">
    <property type="match status" value="1"/>
</dbReference>
<dbReference type="GO" id="GO:0005737">
    <property type="term" value="C:cytoplasm"/>
    <property type="evidence" value="ECO:0007669"/>
    <property type="project" value="TreeGrafter"/>
</dbReference>
<comment type="caution">
    <text evidence="2">The sequence shown here is derived from an EMBL/GenBank/DDBJ whole genome shotgun (WGS) entry which is preliminary data.</text>
</comment>
<dbReference type="PANTHER" id="PTHR23408">
    <property type="entry name" value="METHYLMALONYL-COA MUTASE"/>
    <property type="match status" value="1"/>
</dbReference>
<dbReference type="InterPro" id="IPR027417">
    <property type="entry name" value="P-loop_NTPase"/>
</dbReference>
<dbReference type="InterPro" id="IPR005129">
    <property type="entry name" value="GTPase_ArgK"/>
</dbReference>
<dbReference type="Gene3D" id="3.40.50.300">
    <property type="entry name" value="P-loop containing nucleotide triphosphate hydrolases"/>
    <property type="match status" value="1"/>
</dbReference>